<evidence type="ECO:0000256" key="8">
    <source>
        <dbReference type="ARBA" id="ARBA00023004"/>
    </source>
</evidence>
<keyword evidence="15" id="KW-1185">Reference proteome</keyword>
<dbReference type="Pfam" id="PF00173">
    <property type="entry name" value="Cyt-b5"/>
    <property type="match status" value="1"/>
</dbReference>
<dbReference type="Proteomes" id="UP000007350">
    <property type="component" value="Unassembled WGS sequence"/>
</dbReference>
<accession>K2MWS2</accession>
<feature type="transmembrane region" description="Helical" evidence="12">
    <location>
        <begin position="178"/>
        <end position="198"/>
    </location>
</feature>
<evidence type="ECO:0000313" key="15">
    <source>
        <dbReference type="Proteomes" id="UP000007350"/>
    </source>
</evidence>
<reference evidence="14 15" key="1">
    <citation type="journal article" date="2012" name="BMC Genomics">
        <title>Comparative genomic analysis of human infective Trypanosoma cruzi lineages with the bat-restricted subspecies T. cruzi marinkellei.</title>
        <authorList>
            <person name="Franzen O."/>
            <person name="Talavera-Lopez C."/>
            <person name="Ochaya S."/>
            <person name="Butler C.E."/>
            <person name="Messenger L.A."/>
            <person name="Lewis M.D."/>
            <person name="Llewellyn M.S."/>
            <person name="Marinkelle C.J."/>
            <person name="Tyler K.M."/>
            <person name="Miles M.A."/>
            <person name="Andersson B."/>
        </authorList>
    </citation>
    <scope>NUCLEOTIDE SEQUENCE [LARGE SCALE GENOMIC DNA]</scope>
    <source>
        <strain evidence="14 15">B7</strain>
    </source>
</reference>
<dbReference type="GO" id="GO:0004768">
    <property type="term" value="F:stearoyl-CoA 9-desaturase activity"/>
    <property type="evidence" value="ECO:0007669"/>
    <property type="project" value="InterPro"/>
</dbReference>
<evidence type="ECO:0000256" key="1">
    <source>
        <dbReference type="ARBA" id="ARBA00004141"/>
    </source>
</evidence>
<keyword evidence="10 12" id="KW-0472">Membrane</keyword>
<dbReference type="InterPro" id="IPR009160">
    <property type="entry name" value="Acyl-CoA_deSatase_haem/ster-bd"/>
</dbReference>
<evidence type="ECO:0000259" key="13">
    <source>
        <dbReference type="PROSITE" id="PS50255"/>
    </source>
</evidence>
<dbReference type="Pfam" id="PF00487">
    <property type="entry name" value="FA_desaturase"/>
    <property type="match status" value="1"/>
</dbReference>
<dbReference type="InterPro" id="IPR005804">
    <property type="entry name" value="FA_desaturase_dom"/>
</dbReference>
<feature type="transmembrane region" description="Helical" evidence="12">
    <location>
        <begin position="26"/>
        <end position="49"/>
    </location>
</feature>
<feature type="domain" description="Cytochrome b5 heme-binding" evidence="13">
    <location>
        <begin position="466"/>
        <end position="513"/>
    </location>
</feature>
<dbReference type="InterPro" id="IPR015876">
    <property type="entry name" value="Acyl-CoA_DS"/>
</dbReference>
<dbReference type="SMART" id="SM01117">
    <property type="entry name" value="Cyt-b5"/>
    <property type="match status" value="1"/>
</dbReference>
<keyword evidence="4 12" id="KW-0812">Transmembrane</keyword>
<dbReference type="InterPro" id="IPR001199">
    <property type="entry name" value="Cyt_B5-like_heme/steroid-bd"/>
</dbReference>
<dbReference type="Gene3D" id="3.10.120.10">
    <property type="entry name" value="Cytochrome b5-like heme/steroid binding domain"/>
    <property type="match status" value="1"/>
</dbReference>
<dbReference type="CDD" id="cd03505">
    <property type="entry name" value="Delta9-FADS-like"/>
    <property type="match status" value="1"/>
</dbReference>
<evidence type="ECO:0000256" key="5">
    <source>
        <dbReference type="ARBA" id="ARBA00022832"/>
    </source>
</evidence>
<keyword evidence="5" id="KW-0276">Fatty acid metabolism</keyword>
<dbReference type="GO" id="GO:0005789">
    <property type="term" value="C:endoplasmic reticulum membrane"/>
    <property type="evidence" value="ECO:0007669"/>
    <property type="project" value="TreeGrafter"/>
</dbReference>
<organism evidence="14 15">
    <name type="scientific">Trypanosoma cruzi marinkellei</name>
    <dbReference type="NCBI Taxonomy" id="85056"/>
    <lineage>
        <taxon>Eukaryota</taxon>
        <taxon>Discoba</taxon>
        <taxon>Euglenozoa</taxon>
        <taxon>Kinetoplastea</taxon>
        <taxon>Metakinetoplastina</taxon>
        <taxon>Trypanosomatida</taxon>
        <taxon>Trypanosomatidae</taxon>
        <taxon>Trypanosoma</taxon>
        <taxon>Schizotrypanum</taxon>
    </lineage>
</organism>
<dbReference type="GO" id="GO:0005506">
    <property type="term" value="F:iron ion binding"/>
    <property type="evidence" value="ECO:0007669"/>
    <property type="project" value="TreeGrafter"/>
</dbReference>
<keyword evidence="11" id="KW-0275">Fatty acid biosynthesis</keyword>
<dbReference type="PROSITE" id="PS50255">
    <property type="entry name" value="CYTOCHROME_B5_2"/>
    <property type="match status" value="1"/>
</dbReference>
<dbReference type="PANTHER" id="PTHR11351:SF31">
    <property type="entry name" value="DESATURASE 1, ISOFORM A-RELATED"/>
    <property type="match status" value="1"/>
</dbReference>
<dbReference type="GO" id="GO:0006636">
    <property type="term" value="P:unsaturated fatty acid biosynthetic process"/>
    <property type="evidence" value="ECO:0007669"/>
    <property type="project" value="InterPro"/>
</dbReference>
<proteinExistence type="inferred from homology"/>
<dbReference type="PANTHER" id="PTHR11351">
    <property type="entry name" value="ACYL-COA DESATURASE"/>
    <property type="match status" value="1"/>
</dbReference>
<dbReference type="SUPFAM" id="SSF55856">
    <property type="entry name" value="Cytochrome b5-like heme/steroid binding domain"/>
    <property type="match status" value="1"/>
</dbReference>
<dbReference type="PIRSF" id="PIRSF000345">
    <property type="entry name" value="OLE1"/>
    <property type="match status" value="1"/>
</dbReference>
<evidence type="ECO:0000256" key="9">
    <source>
        <dbReference type="ARBA" id="ARBA00023098"/>
    </source>
</evidence>
<comment type="similarity">
    <text evidence="2">Belongs to the fatty acid desaturase type 1 family.</text>
</comment>
<evidence type="ECO:0000256" key="3">
    <source>
        <dbReference type="ARBA" id="ARBA00022516"/>
    </source>
</evidence>
<keyword evidence="3" id="KW-0444">Lipid biosynthesis</keyword>
<evidence type="ECO:0000256" key="12">
    <source>
        <dbReference type="SAM" id="Phobius"/>
    </source>
</evidence>
<dbReference type="PRINTS" id="PR00075">
    <property type="entry name" value="FACDDSATRASE"/>
</dbReference>
<feature type="transmembrane region" description="Helical" evidence="12">
    <location>
        <begin position="259"/>
        <end position="280"/>
    </location>
</feature>
<feature type="transmembrane region" description="Helical" evidence="12">
    <location>
        <begin position="115"/>
        <end position="138"/>
    </location>
</feature>
<evidence type="ECO:0000256" key="2">
    <source>
        <dbReference type="ARBA" id="ARBA00009295"/>
    </source>
</evidence>
<comment type="caution">
    <text evidence="14">The sequence shown here is derived from an EMBL/GenBank/DDBJ whole genome shotgun (WGS) entry which is preliminary data.</text>
</comment>
<evidence type="ECO:0000256" key="7">
    <source>
        <dbReference type="ARBA" id="ARBA00023002"/>
    </source>
</evidence>
<evidence type="ECO:0000256" key="6">
    <source>
        <dbReference type="ARBA" id="ARBA00022989"/>
    </source>
</evidence>
<evidence type="ECO:0000256" key="10">
    <source>
        <dbReference type="ARBA" id="ARBA00023136"/>
    </source>
</evidence>
<gene>
    <name evidence="14" type="ORF">MOQ_000112</name>
</gene>
<keyword evidence="8" id="KW-0408">Iron</keyword>
<comment type="subcellular location">
    <subcellularLocation>
        <location evidence="1">Membrane</location>
        <topology evidence="1">Multi-pass membrane protein</topology>
    </subcellularLocation>
</comment>
<sequence>MKENWEERPFLTAINISTFAQPSFPLVFALFFFFFFLLFYFFILLLCLFFSLLTHFFLCVCVCVCVCFLSTCGIEHEVSTTDMTSLNKSEPQNISAADEKVPSNLPQWTKGNYEINWVAVAVLALPPAMVFAAIFAGIPLLPKTLAVAAFFYIFNGMIGITLGYHRLFSHRSFVAHPILQWICVFAGAGAFEGSAKWWGRNHRIHHRYVDTAKDPYDATRGFFFSHMGWMIMKQNYGLLGKVDVSDFKYNNIIQFQHRYFFRIAIFSGIILPTLICGLGWNDWLGGYFYAGLAKVVFVHHCTFFINSLAHTSLFGAVQNYSDRNTSRDSMLCALLTFGEGYHNFHHEFAQDYRNGIKWYHFDPTKWTIRLCEWLRMASHLMRTPNEVIERNVKNLQYKGVRRQMELLEKRLGELELPTTVEYTWEDVAKLVRQGQKLIVIGDNVIDVEKSVPTGSGYTHSDGKIVWYEAHPGGKKMLDIYVGKDATEAFQGGIYKHSLGAESLIPHLRVAKLKRK</sequence>
<evidence type="ECO:0000313" key="14">
    <source>
        <dbReference type="EMBL" id="EKF39663.1"/>
    </source>
</evidence>
<feature type="transmembrane region" description="Helical" evidence="12">
    <location>
        <begin position="56"/>
        <end position="76"/>
    </location>
</feature>
<name>K2MWS2_TRYCR</name>
<dbReference type="AlphaFoldDB" id="K2MWS2"/>
<protein>
    <submittedName>
        <fullName evidence="14">Fatty acid desaturase, putative</fullName>
    </submittedName>
</protein>
<dbReference type="EMBL" id="AHKC01000580">
    <property type="protein sequence ID" value="EKF39663.1"/>
    <property type="molecule type" value="Genomic_DNA"/>
</dbReference>
<evidence type="ECO:0000256" key="4">
    <source>
        <dbReference type="ARBA" id="ARBA00022692"/>
    </source>
</evidence>
<dbReference type="OrthoDB" id="10260134at2759"/>
<keyword evidence="6 12" id="KW-1133">Transmembrane helix</keyword>
<keyword evidence="9" id="KW-0443">Lipid metabolism</keyword>
<keyword evidence="7" id="KW-0560">Oxidoreductase</keyword>
<evidence type="ECO:0000256" key="11">
    <source>
        <dbReference type="ARBA" id="ARBA00023160"/>
    </source>
</evidence>
<feature type="transmembrane region" description="Helical" evidence="12">
    <location>
        <begin position="145"/>
        <end position="166"/>
    </location>
</feature>
<dbReference type="InterPro" id="IPR036400">
    <property type="entry name" value="Cyt_B5-like_heme/steroid_sf"/>
</dbReference>